<reference evidence="1" key="1">
    <citation type="journal article" date="2012" name="PLoS ONE">
        <title>Gene sets for utilization of primary and secondary nutrition supplies in the distal gut of endangered iberian lynx.</title>
        <authorList>
            <person name="Alcaide M."/>
            <person name="Messina E."/>
            <person name="Richter M."/>
            <person name="Bargiela R."/>
            <person name="Peplies J."/>
            <person name="Huws S.A."/>
            <person name="Newbold C.J."/>
            <person name="Golyshin P.N."/>
            <person name="Simon M.A."/>
            <person name="Lopez G."/>
            <person name="Yakimov M.M."/>
            <person name="Ferrer M."/>
        </authorList>
    </citation>
    <scope>NUCLEOTIDE SEQUENCE</scope>
</reference>
<dbReference type="SUPFAM" id="SSF56935">
    <property type="entry name" value="Porins"/>
    <property type="match status" value="1"/>
</dbReference>
<dbReference type="EMBL" id="AMCI01005539">
    <property type="protein sequence ID" value="EJW95935.1"/>
    <property type="molecule type" value="Genomic_DNA"/>
</dbReference>
<dbReference type="AlphaFoldDB" id="J9C7U7"/>
<proteinExistence type="predicted"/>
<protein>
    <submittedName>
        <fullName evidence="1">Uncharacterized protein</fullName>
    </submittedName>
</protein>
<comment type="caution">
    <text evidence="1">The sequence shown here is derived from an EMBL/GenBank/DDBJ whole genome shotgun (WGS) entry which is preliminary data.</text>
</comment>
<evidence type="ECO:0000313" key="1">
    <source>
        <dbReference type="EMBL" id="EJW95935.1"/>
    </source>
</evidence>
<accession>J9C7U7</accession>
<organism evidence="1">
    <name type="scientific">gut metagenome</name>
    <dbReference type="NCBI Taxonomy" id="749906"/>
    <lineage>
        <taxon>unclassified sequences</taxon>
        <taxon>metagenomes</taxon>
        <taxon>organismal metagenomes</taxon>
    </lineage>
</organism>
<sequence>MKPSMNLVFAPSKTSVWEASYFYDEWMPVLYSTLAYYDDTNPLHTSEGNPALRRSGVHRATLSYRANLQKHQQVLRFGLEYGKNVHSISNLVRYNTQTGAYHTKPIHIRGGETWRFRSNYTQYFKEAWEFTNNFSLYMATSYSYLQQTEHMPQPLLNRHRSYEVSEAPRVTYRADAFNVSLGGEYVFTRYDNNAYKASFDQTMSYNANLNAEYRWRSFTFGTDFRLQGYSGYLSPELNRLVPLWNVRAEYKFLRNKAVLKVGFNDLLNKDNRVYGYVNAYSRQEMHRYYRHHYFWASFVYRFDAKKGK</sequence>
<name>J9C7U7_9ZZZZ</name>
<gene>
    <name evidence="1" type="ORF">EVA_15960</name>
</gene>